<keyword evidence="1" id="KW-0812">Transmembrane</keyword>
<dbReference type="Proteomes" id="UP000248703">
    <property type="component" value="Unassembled WGS sequence"/>
</dbReference>
<keyword evidence="1" id="KW-1133">Transmembrane helix</keyword>
<accession>A0A327RLK9</accession>
<evidence type="ECO:0000313" key="2">
    <source>
        <dbReference type="EMBL" id="RAJ17900.1"/>
    </source>
</evidence>
<feature type="transmembrane region" description="Helical" evidence="1">
    <location>
        <begin position="72"/>
        <end position="91"/>
    </location>
</feature>
<feature type="transmembrane region" description="Helical" evidence="1">
    <location>
        <begin position="103"/>
        <end position="122"/>
    </location>
</feature>
<gene>
    <name evidence="2" type="ORF">LY08_00170</name>
</gene>
<feature type="transmembrane region" description="Helical" evidence="1">
    <location>
        <begin position="21"/>
        <end position="38"/>
    </location>
</feature>
<organism evidence="2 3">
    <name type="scientific">Olleya aquimaris</name>
    <dbReference type="NCBI Taxonomy" id="639310"/>
    <lineage>
        <taxon>Bacteria</taxon>
        <taxon>Pseudomonadati</taxon>
        <taxon>Bacteroidota</taxon>
        <taxon>Flavobacteriia</taxon>
        <taxon>Flavobacteriales</taxon>
        <taxon>Flavobacteriaceae</taxon>
    </lineage>
</organism>
<evidence type="ECO:0000313" key="3">
    <source>
        <dbReference type="Proteomes" id="UP000248703"/>
    </source>
</evidence>
<feature type="transmembrane region" description="Helical" evidence="1">
    <location>
        <begin position="352"/>
        <end position="379"/>
    </location>
</feature>
<keyword evidence="3" id="KW-1185">Reference proteome</keyword>
<feature type="transmembrane region" description="Helical" evidence="1">
    <location>
        <begin position="323"/>
        <end position="340"/>
    </location>
</feature>
<comment type="caution">
    <text evidence="2">The sequence shown here is derived from an EMBL/GenBank/DDBJ whole genome shotgun (WGS) entry which is preliminary data.</text>
</comment>
<evidence type="ECO:0008006" key="4">
    <source>
        <dbReference type="Google" id="ProtNLM"/>
    </source>
</evidence>
<dbReference type="AlphaFoldDB" id="A0A327RLK9"/>
<feature type="transmembrane region" description="Helical" evidence="1">
    <location>
        <begin position="238"/>
        <end position="255"/>
    </location>
</feature>
<sequence>MSFIRKHIENNSLKQFFLNNLLILFLGYDFLIKIIVHYTQISLFYNYVIVFKVIIVFAVILGFGLKNINKSYIFSLSSLILAYAITQVVNYKDLSLDDIQFNGYYFLSSVIPIVFLLYCHNYNLNITKTQINKVVWFLVISSCFLLVGYLFQIEVFRSYFRGGRFGYSGFLLYHHEAGFIYFIIINLLYYKLKKNKNNTNITLFLIVLFLSLLVGTKKTLFFNIIFFCYLFVDNIKNRKAVFLTTITAVLGLLLFNKSLLKFYNLFKEIYEKDGFWSSFLSFRNILFNERFYPYVTENNSIINIIFGWPFFNNHRTEMEIFDVLLFFGLVGLISYIILFVKILKGKNKLSYFLVLTLLIGTVFSGNLLASVNVMILLFITLKYINLQETIKH</sequence>
<proteinExistence type="predicted"/>
<reference evidence="2 3" key="1">
    <citation type="submission" date="2018-06" db="EMBL/GenBank/DDBJ databases">
        <title>Genomic Encyclopedia of Archaeal and Bacterial Type Strains, Phase II (KMG-II): from individual species to whole genera.</title>
        <authorList>
            <person name="Goeker M."/>
        </authorList>
    </citation>
    <scope>NUCLEOTIDE SEQUENCE [LARGE SCALE GENOMIC DNA]</scope>
    <source>
        <strain evidence="2 3">DSM 24464</strain>
    </source>
</reference>
<feature type="transmembrane region" description="Helical" evidence="1">
    <location>
        <begin position="171"/>
        <end position="190"/>
    </location>
</feature>
<name>A0A327RLK9_9FLAO</name>
<feature type="transmembrane region" description="Helical" evidence="1">
    <location>
        <begin position="202"/>
        <end position="232"/>
    </location>
</feature>
<dbReference type="EMBL" id="QLLO01000001">
    <property type="protein sequence ID" value="RAJ17900.1"/>
    <property type="molecule type" value="Genomic_DNA"/>
</dbReference>
<feature type="transmembrane region" description="Helical" evidence="1">
    <location>
        <begin position="44"/>
        <end position="65"/>
    </location>
</feature>
<protein>
    <recommendedName>
        <fullName evidence="4">O-antigen ligase domain-containing protein</fullName>
    </recommendedName>
</protein>
<evidence type="ECO:0000256" key="1">
    <source>
        <dbReference type="SAM" id="Phobius"/>
    </source>
</evidence>
<feature type="transmembrane region" description="Helical" evidence="1">
    <location>
        <begin position="134"/>
        <end position="151"/>
    </location>
</feature>
<keyword evidence="1" id="KW-0472">Membrane</keyword>